<dbReference type="Proteomes" id="UP000294360">
    <property type="component" value="Chromosome"/>
</dbReference>
<evidence type="ECO:0000313" key="4">
    <source>
        <dbReference type="Proteomes" id="UP000294360"/>
    </source>
</evidence>
<dbReference type="AlphaFoldDB" id="A0A4U8Z2I7"/>
<reference evidence="3 4" key="1">
    <citation type="submission" date="2019-03" db="EMBL/GenBank/DDBJ databases">
        <authorList>
            <person name="Kox A.R. M."/>
        </authorList>
    </citation>
    <scope>NUCLEOTIDE SEQUENCE [LARGE SCALE GENOMIC DNA]</scope>
    <source>
        <strain evidence="3">MTUNDRAET4 annotated genome</strain>
    </source>
</reference>
<keyword evidence="2" id="KW-0812">Transmembrane</keyword>
<proteinExistence type="predicted"/>
<evidence type="ECO:0000256" key="1">
    <source>
        <dbReference type="SAM" id="Coils"/>
    </source>
</evidence>
<feature type="coiled-coil region" evidence="1">
    <location>
        <begin position="106"/>
        <end position="203"/>
    </location>
</feature>
<feature type="coiled-coil region" evidence="1">
    <location>
        <begin position="257"/>
        <end position="291"/>
    </location>
</feature>
<feature type="transmembrane region" description="Helical" evidence="2">
    <location>
        <begin position="6"/>
        <end position="27"/>
    </location>
</feature>
<dbReference type="EMBL" id="LR536450">
    <property type="protein sequence ID" value="VFU09502.1"/>
    <property type="molecule type" value="Genomic_DNA"/>
</dbReference>
<dbReference type="KEGG" id="mtun:MTUNDRAET4_2615"/>
<protein>
    <recommendedName>
        <fullName evidence="5">Chromosome segregation ATPase</fullName>
    </recommendedName>
</protein>
<sequence>MIEQAMLFALGFLIAGLLALVIAPAFWRRAIRLSTRRLEMLVPLSTREIIAERDLLRAEFAVERRKMEQKAAALNAIRMQDMAELGRRAIQLVEKSHHHAALESRYREQAAELAAARIALAEAQAELAAANSALYGADGLNELKERDLTQLRGEIATAKAQAAKQSAALADFEALVTMQQAHLVAARNDIARLADEFATLRLERDAGAATLKATAAQLADREEALTIAQNREAELLRRRKRQIETSRAVERRLVEKIARLNAADAAARQDLDAARERSDGLAQELAALRRLSSGRETAPASSEREENTILRQNINEIGAAIIRMAGLALDTAPPERFDESSDKAAARALAKAHLAAKSK</sequence>
<evidence type="ECO:0000313" key="3">
    <source>
        <dbReference type="EMBL" id="VFU09502.1"/>
    </source>
</evidence>
<gene>
    <name evidence="3" type="ORF">MTUNDRAET4_2615</name>
</gene>
<organism evidence="3 4">
    <name type="scientific">Methylocella tundrae</name>
    <dbReference type="NCBI Taxonomy" id="227605"/>
    <lineage>
        <taxon>Bacteria</taxon>
        <taxon>Pseudomonadati</taxon>
        <taxon>Pseudomonadota</taxon>
        <taxon>Alphaproteobacteria</taxon>
        <taxon>Hyphomicrobiales</taxon>
        <taxon>Beijerinckiaceae</taxon>
        <taxon>Methylocella</taxon>
    </lineage>
</organism>
<evidence type="ECO:0000256" key="2">
    <source>
        <dbReference type="SAM" id="Phobius"/>
    </source>
</evidence>
<evidence type="ECO:0008006" key="5">
    <source>
        <dbReference type="Google" id="ProtNLM"/>
    </source>
</evidence>
<accession>A0A4U8Z2I7</accession>
<name>A0A4U8Z2I7_METTU</name>
<keyword evidence="2" id="KW-0472">Membrane</keyword>
<keyword evidence="2" id="KW-1133">Transmembrane helix</keyword>
<keyword evidence="1" id="KW-0175">Coiled coil</keyword>